<dbReference type="OrthoDB" id="10059618at2759"/>
<comment type="subcellular location">
    <subcellularLocation>
        <location evidence="1">Membrane</location>
    </subcellularLocation>
</comment>
<keyword evidence="3" id="KW-0677">Repeat</keyword>
<dbReference type="Proteomes" id="UP000271098">
    <property type="component" value="Unassembled WGS sequence"/>
</dbReference>
<evidence type="ECO:0000256" key="2">
    <source>
        <dbReference type="ARBA" id="ARBA00022692"/>
    </source>
</evidence>
<reference evidence="9" key="1">
    <citation type="submission" date="2016-06" db="UniProtKB">
        <authorList>
            <consortium name="WormBaseParasite"/>
        </authorList>
    </citation>
    <scope>IDENTIFICATION</scope>
</reference>
<dbReference type="InterPro" id="IPR012968">
    <property type="entry name" value="FerIin_dom"/>
</dbReference>
<keyword evidence="5" id="KW-0472">Membrane</keyword>
<reference evidence="7 8" key="2">
    <citation type="submission" date="2018-11" db="EMBL/GenBank/DDBJ databases">
        <authorList>
            <consortium name="Pathogen Informatics"/>
        </authorList>
    </citation>
    <scope>NUCLEOTIDE SEQUENCE [LARGE SCALE GENOMIC DNA]</scope>
</reference>
<accession>A0A183DBX4</accession>
<gene>
    <name evidence="7" type="ORF">GPUH_LOCUS6214</name>
</gene>
<feature type="domain" description="FerIin" evidence="6">
    <location>
        <begin position="27"/>
        <end position="112"/>
    </location>
</feature>
<dbReference type="EMBL" id="UYRT01014261">
    <property type="protein sequence ID" value="VDK53858.1"/>
    <property type="molecule type" value="Genomic_DNA"/>
</dbReference>
<evidence type="ECO:0000256" key="1">
    <source>
        <dbReference type="ARBA" id="ARBA00004370"/>
    </source>
</evidence>
<keyword evidence="4" id="KW-1133">Transmembrane helix</keyword>
<keyword evidence="2" id="KW-0812">Transmembrane</keyword>
<dbReference type="GO" id="GO:0016020">
    <property type="term" value="C:membrane"/>
    <property type="evidence" value="ECO:0007669"/>
    <property type="project" value="UniProtKB-SubCell"/>
</dbReference>
<evidence type="ECO:0000313" key="7">
    <source>
        <dbReference type="EMBL" id="VDK53858.1"/>
    </source>
</evidence>
<sequence length="154" mass="17548">MSRTSLEFQVYNARRFASDTLIGGFQCDLGFIYKAKQHMLREKWLVLRADYQEAAASGEIDRLASSDIRGFLKVSVNVRRSLDPAPAPSLRSTKKREDEDILFSGSLMQYTMLVIFQLTDGGLLIGYSRRLLLTAPNVVSWLLEKEKNKVEKIK</sequence>
<dbReference type="AlphaFoldDB" id="A0A183DBX4"/>
<evidence type="ECO:0000313" key="8">
    <source>
        <dbReference type="Proteomes" id="UP000271098"/>
    </source>
</evidence>
<organism evidence="9">
    <name type="scientific">Gongylonema pulchrum</name>
    <dbReference type="NCBI Taxonomy" id="637853"/>
    <lineage>
        <taxon>Eukaryota</taxon>
        <taxon>Metazoa</taxon>
        <taxon>Ecdysozoa</taxon>
        <taxon>Nematoda</taxon>
        <taxon>Chromadorea</taxon>
        <taxon>Rhabditida</taxon>
        <taxon>Spirurina</taxon>
        <taxon>Spiruromorpha</taxon>
        <taxon>Spiruroidea</taxon>
        <taxon>Gongylonematidae</taxon>
        <taxon>Gongylonema</taxon>
    </lineage>
</organism>
<dbReference type="SMART" id="SM01202">
    <property type="entry name" value="FerI"/>
    <property type="match status" value="1"/>
</dbReference>
<protein>
    <submittedName>
        <fullName evidence="9">FerI domain-containing protein</fullName>
    </submittedName>
</protein>
<evidence type="ECO:0000256" key="5">
    <source>
        <dbReference type="ARBA" id="ARBA00023136"/>
    </source>
</evidence>
<proteinExistence type="predicted"/>
<keyword evidence="8" id="KW-1185">Reference proteome</keyword>
<dbReference type="GO" id="GO:0007009">
    <property type="term" value="P:plasma membrane organization"/>
    <property type="evidence" value="ECO:0007669"/>
    <property type="project" value="TreeGrafter"/>
</dbReference>
<evidence type="ECO:0000313" key="9">
    <source>
        <dbReference type="WBParaSite" id="GPUH_0000622301-mRNA-1"/>
    </source>
</evidence>
<evidence type="ECO:0000256" key="4">
    <source>
        <dbReference type="ARBA" id="ARBA00022989"/>
    </source>
</evidence>
<evidence type="ECO:0000259" key="6">
    <source>
        <dbReference type="SMART" id="SM01202"/>
    </source>
</evidence>
<evidence type="ECO:0000256" key="3">
    <source>
        <dbReference type="ARBA" id="ARBA00022737"/>
    </source>
</evidence>
<dbReference type="WBParaSite" id="GPUH_0000622301-mRNA-1">
    <property type="protein sequence ID" value="GPUH_0000622301-mRNA-1"/>
    <property type="gene ID" value="GPUH_0000622301"/>
</dbReference>
<name>A0A183DBX4_9BILA</name>
<dbReference type="InterPro" id="IPR037721">
    <property type="entry name" value="Ferlin"/>
</dbReference>
<dbReference type="PANTHER" id="PTHR12546:SF33">
    <property type="entry name" value="SPERM VESICLE FUSION PROTEIN FER-1"/>
    <property type="match status" value="1"/>
</dbReference>
<dbReference type="PANTHER" id="PTHR12546">
    <property type="entry name" value="FER-1-LIKE"/>
    <property type="match status" value="1"/>
</dbReference>